<evidence type="ECO:0000313" key="15">
    <source>
        <dbReference type="EMBL" id="EDV26994.1"/>
    </source>
</evidence>
<evidence type="ECO:0000256" key="5">
    <source>
        <dbReference type="ARBA" id="ARBA00022679"/>
    </source>
</evidence>
<proteinExistence type="inferred from homology"/>
<dbReference type="InterPro" id="IPR039524">
    <property type="entry name" value="PIGO/GPI13"/>
</dbReference>
<feature type="domain" description="GPI ethanolamine phosphate transferase 2 C-terminal" evidence="14">
    <location>
        <begin position="455"/>
        <end position="612"/>
    </location>
</feature>
<evidence type="ECO:0000256" key="8">
    <source>
        <dbReference type="ARBA" id="ARBA00022989"/>
    </source>
</evidence>
<evidence type="ECO:0000256" key="13">
    <source>
        <dbReference type="SAM" id="Phobius"/>
    </source>
</evidence>
<dbReference type="eggNOG" id="KOG2126">
    <property type="taxonomic scope" value="Eukaryota"/>
</dbReference>
<dbReference type="InterPro" id="IPR017850">
    <property type="entry name" value="Alkaline_phosphatase_core_sf"/>
</dbReference>
<dbReference type="AlphaFoldDB" id="B3RS53"/>
<evidence type="ECO:0000256" key="2">
    <source>
        <dbReference type="ARBA" id="ARBA00004687"/>
    </source>
</evidence>
<evidence type="ECO:0000256" key="10">
    <source>
        <dbReference type="ARBA" id="ARBA00023180"/>
    </source>
</evidence>
<organism evidence="15 16">
    <name type="scientific">Trichoplax adhaerens</name>
    <name type="common">Trichoplax reptans</name>
    <dbReference type="NCBI Taxonomy" id="10228"/>
    <lineage>
        <taxon>Eukaryota</taxon>
        <taxon>Metazoa</taxon>
        <taxon>Placozoa</taxon>
        <taxon>Uniplacotomia</taxon>
        <taxon>Trichoplacea</taxon>
        <taxon>Trichoplacidae</taxon>
        <taxon>Trichoplax</taxon>
    </lineage>
</organism>
<dbReference type="Gene3D" id="3.40.720.10">
    <property type="entry name" value="Alkaline Phosphatase, subunit A"/>
    <property type="match status" value="1"/>
</dbReference>
<dbReference type="InterPro" id="IPR037675">
    <property type="entry name" value="PIG-O_N"/>
</dbReference>
<keyword evidence="10" id="KW-0325">Glycoprotein</keyword>
<feature type="transmembrane region" description="Helical" evidence="13">
    <location>
        <begin position="12"/>
        <end position="31"/>
    </location>
</feature>
<feature type="transmembrane region" description="Helical" evidence="13">
    <location>
        <begin position="511"/>
        <end position="537"/>
    </location>
</feature>
<keyword evidence="8 13" id="KW-1133">Transmembrane helix</keyword>
<comment type="pathway">
    <text evidence="2">Glycolipid biosynthesis; glycosylphosphatidylinositol-anchor biosynthesis.</text>
</comment>
<dbReference type="InterPro" id="IPR002591">
    <property type="entry name" value="Phosphodiest/P_Trfase"/>
</dbReference>
<dbReference type="CDD" id="cd16023">
    <property type="entry name" value="GPI_EPT_3"/>
    <property type="match status" value="1"/>
</dbReference>
<gene>
    <name evidence="15" type="ORF">TRIADDRAFT_22857</name>
</gene>
<dbReference type="FunFam" id="3.40.720.10:FF:000041">
    <property type="entry name" value="GPI ethanolamine phosphate transferase 3"/>
    <property type="match status" value="1"/>
</dbReference>
<evidence type="ECO:0000256" key="1">
    <source>
        <dbReference type="ARBA" id="ARBA00004477"/>
    </source>
</evidence>
<feature type="transmembrane region" description="Helical" evidence="13">
    <location>
        <begin position="608"/>
        <end position="627"/>
    </location>
</feature>
<comment type="subcellular location">
    <subcellularLocation>
        <location evidence="1">Endoplasmic reticulum membrane</location>
        <topology evidence="1">Multi-pass membrane protein</topology>
    </subcellularLocation>
</comment>
<keyword evidence="5" id="KW-0808">Transferase</keyword>
<evidence type="ECO:0000313" key="16">
    <source>
        <dbReference type="Proteomes" id="UP000009022"/>
    </source>
</evidence>
<dbReference type="KEGG" id="tad:TRIADDRAFT_22857"/>
<reference evidence="15 16" key="1">
    <citation type="journal article" date="2008" name="Nature">
        <title>The Trichoplax genome and the nature of placozoans.</title>
        <authorList>
            <person name="Srivastava M."/>
            <person name="Begovic E."/>
            <person name="Chapman J."/>
            <person name="Putnam N.H."/>
            <person name="Hellsten U."/>
            <person name="Kawashima T."/>
            <person name="Kuo A."/>
            <person name="Mitros T."/>
            <person name="Salamov A."/>
            <person name="Carpenter M.L."/>
            <person name="Signorovitch A.Y."/>
            <person name="Moreno M.A."/>
            <person name="Kamm K."/>
            <person name="Grimwood J."/>
            <person name="Schmutz J."/>
            <person name="Shapiro H."/>
            <person name="Grigoriev I.V."/>
            <person name="Buss L.W."/>
            <person name="Schierwater B."/>
            <person name="Dellaporta S.L."/>
            <person name="Rokhsar D.S."/>
        </authorList>
    </citation>
    <scope>NUCLEOTIDE SEQUENCE [LARGE SCALE GENOMIC DNA]</scope>
    <source>
        <strain evidence="15 16">Grell-BS-1999</strain>
    </source>
</reference>
<dbReference type="PANTHER" id="PTHR23071">
    <property type="entry name" value="PHOSPHATIDYLINOSITOL GLYCAN"/>
    <property type="match status" value="1"/>
</dbReference>
<evidence type="ECO:0000256" key="9">
    <source>
        <dbReference type="ARBA" id="ARBA00023136"/>
    </source>
</evidence>
<keyword evidence="16" id="KW-1185">Reference proteome</keyword>
<dbReference type="InParanoid" id="B3RS53"/>
<dbReference type="GO" id="GO:0051377">
    <property type="term" value="F:mannose-ethanolamine phosphotransferase activity"/>
    <property type="evidence" value="ECO:0000318"/>
    <property type="project" value="GO_Central"/>
</dbReference>
<dbReference type="OrthoDB" id="272139at2759"/>
<keyword evidence="9 13" id="KW-0472">Membrane</keyword>
<evidence type="ECO:0000256" key="7">
    <source>
        <dbReference type="ARBA" id="ARBA00022824"/>
    </source>
</evidence>
<name>B3RS53_TRIAD</name>
<dbReference type="Proteomes" id="UP000009022">
    <property type="component" value="Unassembled WGS sequence"/>
</dbReference>
<evidence type="ECO:0000256" key="6">
    <source>
        <dbReference type="ARBA" id="ARBA00022692"/>
    </source>
</evidence>
<evidence type="ECO:0000256" key="12">
    <source>
        <dbReference type="ARBA" id="ARBA00093602"/>
    </source>
</evidence>
<dbReference type="UniPathway" id="UPA00196"/>
<dbReference type="CTD" id="6751668"/>
<dbReference type="GeneID" id="6751668"/>
<dbReference type="HOGENOM" id="CLU_004298_2_1_1"/>
<evidence type="ECO:0000256" key="3">
    <source>
        <dbReference type="ARBA" id="ARBA00008695"/>
    </source>
</evidence>
<evidence type="ECO:0000259" key="14">
    <source>
        <dbReference type="Pfam" id="PF19316"/>
    </source>
</evidence>
<dbReference type="InterPro" id="IPR045687">
    <property type="entry name" value="PIGG/GPI7_C"/>
</dbReference>
<dbReference type="Pfam" id="PF01663">
    <property type="entry name" value="Phosphodiest"/>
    <property type="match status" value="1"/>
</dbReference>
<sequence>MHYRWNLVLTVVWLWLLYVAGIHIFTKGFLLRRMEIANKSHCSQPWRFNTAIQSLYQSNKEKDTCTIPAQYHRAILIIIDALRFDFVKYDENWMGQSYYRNKLKIIHELMTTRPNQSRLYQFMADPPTTTMQRIKGLTTGSLPTFVDAGSNFQSSQISEDNFIHQLRQLNKTIVFMGDDTWEGLYPNVFHRSHPFPSFNVKDLHSVDNGVVKHLMPEMHRHDWSVLIAHFLGVDHCGHTYGPNHPEMSNKLIQMDTILRKIIANIDNDTILLIMGDHGMTRTGDHGGDSDAEITAALFVYSGRPINNGRPDKGWKTISQADLVPTISLLLGLPIPFANLGLVADELFTITNDSLINMYHRIEMLRINAWQVNTYLKTYSKLANDFLGPISLQLEEEYTALEANYWKNLNSHDLSLNSEQLSNIHRAYQSYLRNVREICASVWAKFDMITICFGLLILMIAIISSVMSCWTQILTWEILCSQSYFITGHQNAIITIRWAAAFTGLHGDSNSYALLGLLVLLNTYAAQIIFGLCVTLLVPMIRYPELWKKYRKGVNREIICYSSFFEIVVYFILFCGIKVFSAAIAAAVLRRHLMAWKIFAPRLLFEVSSFIITSLSALVGYLIGYRFVSLHEDDKCNIRSS</sequence>
<comment type="similarity">
    <text evidence="3">Belongs to the PIGG/PIGN/PIGO family. PIGO subfamily.</text>
</comment>
<protein>
    <recommendedName>
        <fullName evidence="12">GPI ethanolamine phosphate transferase 3, catalytic subunit</fullName>
    </recommendedName>
    <alternativeName>
        <fullName evidence="11">Phosphatidylinositol-glycan biosynthesis class O protein</fullName>
    </alternativeName>
</protein>
<dbReference type="GO" id="GO:0006506">
    <property type="term" value="P:GPI anchor biosynthetic process"/>
    <property type="evidence" value="ECO:0000318"/>
    <property type="project" value="GO_Central"/>
</dbReference>
<evidence type="ECO:0000256" key="4">
    <source>
        <dbReference type="ARBA" id="ARBA00022502"/>
    </source>
</evidence>
<dbReference type="OMA" id="LAYHPWA"/>
<dbReference type="GO" id="GO:0005789">
    <property type="term" value="C:endoplasmic reticulum membrane"/>
    <property type="evidence" value="ECO:0000318"/>
    <property type="project" value="GO_Central"/>
</dbReference>
<dbReference type="PhylomeDB" id="B3RS53"/>
<dbReference type="RefSeq" id="XP_002110990.1">
    <property type="nucleotide sequence ID" value="XM_002110954.1"/>
</dbReference>
<keyword evidence="7" id="KW-0256">Endoplasmic reticulum</keyword>
<keyword evidence="4" id="KW-0337">GPI-anchor biosynthesis</keyword>
<dbReference type="SUPFAM" id="SSF53649">
    <property type="entry name" value="Alkaline phosphatase-like"/>
    <property type="match status" value="1"/>
</dbReference>
<dbReference type="STRING" id="10228.B3RS53"/>
<feature type="transmembrane region" description="Helical" evidence="13">
    <location>
        <begin position="445"/>
        <end position="466"/>
    </location>
</feature>
<feature type="transmembrane region" description="Helical" evidence="13">
    <location>
        <begin position="557"/>
        <end position="588"/>
    </location>
</feature>
<dbReference type="PANTHER" id="PTHR23071:SF1">
    <property type="entry name" value="GPI ETHANOLAMINE PHOSPHATE TRANSFERASE 3"/>
    <property type="match status" value="1"/>
</dbReference>
<keyword evidence="6 13" id="KW-0812">Transmembrane</keyword>
<dbReference type="EMBL" id="DS985243">
    <property type="protein sequence ID" value="EDV26994.1"/>
    <property type="molecule type" value="Genomic_DNA"/>
</dbReference>
<dbReference type="Pfam" id="PF19316">
    <property type="entry name" value="PIGO_PIGG"/>
    <property type="match status" value="1"/>
</dbReference>
<accession>B3RS53</accession>
<evidence type="ECO:0000256" key="11">
    <source>
        <dbReference type="ARBA" id="ARBA00079084"/>
    </source>
</evidence>